<proteinExistence type="predicted"/>
<gene>
    <name evidence="2" type="ORF">H9710_05350</name>
</gene>
<keyword evidence="1" id="KW-1133">Transmembrane helix</keyword>
<dbReference type="EMBL" id="DWXG01000041">
    <property type="protein sequence ID" value="HJB97992.1"/>
    <property type="molecule type" value="Genomic_DNA"/>
</dbReference>
<protein>
    <submittedName>
        <fullName evidence="2">Uncharacterized protein</fullName>
    </submittedName>
</protein>
<dbReference type="AlphaFoldDB" id="A0A9D2MUY3"/>
<evidence type="ECO:0000313" key="3">
    <source>
        <dbReference type="Proteomes" id="UP000826793"/>
    </source>
</evidence>
<name>A0A9D2MUY3_9FIRM</name>
<keyword evidence="1" id="KW-0812">Transmembrane</keyword>
<comment type="caution">
    <text evidence="2">The sequence shown here is derived from an EMBL/GenBank/DDBJ whole genome shotgun (WGS) entry which is preliminary data.</text>
</comment>
<sequence length="89" mass="10113">MGDRNRRPFWMALGITLFLLILVCGLVLVDYEGRKMSFGDNQPPLQVIHLPGDRAQLSVKTLGWEGSWDITTLDRAFDFICDFCCLPHA</sequence>
<reference evidence="2" key="2">
    <citation type="submission" date="2021-04" db="EMBL/GenBank/DDBJ databases">
        <authorList>
            <person name="Gilroy R."/>
        </authorList>
    </citation>
    <scope>NUCLEOTIDE SEQUENCE</scope>
    <source>
        <strain evidence="2">CHK185-1770</strain>
    </source>
</reference>
<feature type="transmembrane region" description="Helical" evidence="1">
    <location>
        <begin position="9"/>
        <end position="29"/>
    </location>
</feature>
<evidence type="ECO:0000313" key="2">
    <source>
        <dbReference type="EMBL" id="HJB97992.1"/>
    </source>
</evidence>
<keyword evidence="1" id="KW-0472">Membrane</keyword>
<accession>A0A9D2MUY3</accession>
<evidence type="ECO:0000256" key="1">
    <source>
        <dbReference type="SAM" id="Phobius"/>
    </source>
</evidence>
<organism evidence="2 3">
    <name type="scientific">Candidatus Acutalibacter pullicola</name>
    <dbReference type="NCBI Taxonomy" id="2838417"/>
    <lineage>
        <taxon>Bacteria</taxon>
        <taxon>Bacillati</taxon>
        <taxon>Bacillota</taxon>
        <taxon>Clostridia</taxon>
        <taxon>Eubacteriales</taxon>
        <taxon>Acutalibacteraceae</taxon>
        <taxon>Acutalibacter</taxon>
    </lineage>
</organism>
<dbReference type="Proteomes" id="UP000826793">
    <property type="component" value="Unassembled WGS sequence"/>
</dbReference>
<reference evidence="2" key="1">
    <citation type="journal article" date="2021" name="PeerJ">
        <title>Extensive microbial diversity within the chicken gut microbiome revealed by metagenomics and culture.</title>
        <authorList>
            <person name="Gilroy R."/>
            <person name="Ravi A."/>
            <person name="Getino M."/>
            <person name="Pursley I."/>
            <person name="Horton D.L."/>
            <person name="Alikhan N.F."/>
            <person name="Baker D."/>
            <person name="Gharbi K."/>
            <person name="Hall N."/>
            <person name="Watson M."/>
            <person name="Adriaenssens E.M."/>
            <person name="Foster-Nyarko E."/>
            <person name="Jarju S."/>
            <person name="Secka A."/>
            <person name="Antonio M."/>
            <person name="Oren A."/>
            <person name="Chaudhuri R.R."/>
            <person name="La Ragione R."/>
            <person name="Hildebrand F."/>
            <person name="Pallen M.J."/>
        </authorList>
    </citation>
    <scope>NUCLEOTIDE SEQUENCE</scope>
    <source>
        <strain evidence="2">CHK185-1770</strain>
    </source>
</reference>